<feature type="domain" description="SCP" evidence="2">
    <location>
        <begin position="8"/>
        <end position="139"/>
    </location>
</feature>
<feature type="compositionally biased region" description="Acidic residues" evidence="1">
    <location>
        <begin position="2870"/>
        <end position="2891"/>
    </location>
</feature>
<feature type="compositionally biased region" description="Basic and acidic residues" evidence="1">
    <location>
        <begin position="2974"/>
        <end position="2984"/>
    </location>
</feature>
<feature type="compositionally biased region" description="Acidic residues" evidence="1">
    <location>
        <begin position="1802"/>
        <end position="1813"/>
    </location>
</feature>
<feature type="compositionally biased region" description="Basic and acidic residues" evidence="1">
    <location>
        <begin position="1061"/>
        <end position="1092"/>
    </location>
</feature>
<feature type="region of interest" description="Disordered" evidence="1">
    <location>
        <begin position="616"/>
        <end position="636"/>
    </location>
</feature>
<feature type="region of interest" description="Disordered" evidence="1">
    <location>
        <begin position="2193"/>
        <end position="2223"/>
    </location>
</feature>
<dbReference type="FunFam" id="3.40.33.10:FF:000010">
    <property type="entry name" value="Predicted protein"/>
    <property type="match status" value="4"/>
</dbReference>
<feature type="region of interest" description="Disordered" evidence="1">
    <location>
        <begin position="1987"/>
        <end position="2046"/>
    </location>
</feature>
<feature type="compositionally biased region" description="Acidic residues" evidence="1">
    <location>
        <begin position="2853"/>
        <end position="2862"/>
    </location>
</feature>
<feature type="compositionally biased region" description="Basic and acidic residues" evidence="1">
    <location>
        <begin position="3395"/>
        <end position="3405"/>
    </location>
</feature>
<feature type="compositionally biased region" description="Basic and acidic residues" evidence="1">
    <location>
        <begin position="2477"/>
        <end position="2497"/>
    </location>
</feature>
<feature type="compositionally biased region" description="Basic and acidic residues" evidence="1">
    <location>
        <begin position="1839"/>
        <end position="1852"/>
    </location>
</feature>
<feature type="compositionally biased region" description="Acidic residues" evidence="1">
    <location>
        <begin position="3138"/>
        <end position="3147"/>
    </location>
</feature>
<feature type="domain" description="SCP" evidence="2">
    <location>
        <begin position="329"/>
        <end position="460"/>
    </location>
</feature>
<dbReference type="InterPro" id="IPR018244">
    <property type="entry name" value="Allrgn_V5/Tpx1_CS"/>
</dbReference>
<dbReference type="GO" id="GO:0005576">
    <property type="term" value="C:extracellular region"/>
    <property type="evidence" value="ECO:0007669"/>
    <property type="project" value="InterPro"/>
</dbReference>
<dbReference type="Proteomes" id="UP000515163">
    <property type="component" value="Unplaced"/>
</dbReference>
<feature type="compositionally biased region" description="Acidic residues" evidence="1">
    <location>
        <begin position="1750"/>
        <end position="1774"/>
    </location>
</feature>
<dbReference type="PANTHER" id="PTHR10334">
    <property type="entry name" value="CYSTEINE-RICH SECRETORY PROTEIN-RELATED"/>
    <property type="match status" value="1"/>
</dbReference>
<feature type="region of interest" description="Disordered" evidence="1">
    <location>
        <begin position="1307"/>
        <end position="1389"/>
    </location>
</feature>
<dbReference type="Gene3D" id="3.40.33.10">
    <property type="entry name" value="CAP"/>
    <property type="match status" value="5"/>
</dbReference>
<keyword evidence="3" id="KW-1185">Reference proteome</keyword>
<sequence>MDKSDLVKFRSECISAHNFYRSLHGTTPLVWSTRLADGAQKWAEQLASADSLTYSQERGIGENIACLWGSNVTGNKVTQIWYEESQNYDYSAPRVTPNNRPFCQVVWEGTRELGAGKASTKNGKQVVVARYHPPASRKQVEKNVKSPKIDGSTALTTRTSVGLRKFQEECLFAHNEFRVLHGAPPLHWSPSLAWAAQQWAEELAEIGELKHNNDEMVGENLAGMVGDELTGKECTDMWYEEVNEFNFENPCYSEETSNFTQVVWIGSELLGVGRAKIADTCIVVAFYEPPGNIEGSFGANVRLQGTKVKTYRLTKEMKTFIPPSPDLEWFRIECLVAHNYFRARHGAPPLVIGQALNEEAQYWAERLLVTGATEDLQDSRIGINVAVIHGHHVSGLKVTELWYDEGTGYNFESPGFSLSTRSFTQLIWLTSRKLGIGKATNNSGQCVIVARYEPVGNIDGLFVANVRRRGDERNGLEPMIFESDVKYRFKVEGRRSFRMSWEVEGTQTLQAVDKTRDKTRRKEQAQPAYLSSPETFTRLVWIESPVLPRKQMRESCDLDMEKSDDDKESGVEEVEEFEQEEPSLIVVQPIAEATETGKQCERAIVYTEPQRTDRYPDVRRSLSLDSEGTEPEPEEGRVLSRVAYFEHFERIEKDKLDRPKRSSIEVTEQVRHEQFQDEEAKSHKLSEHEEAVRQLEYDDVFPKHDENDERDDDFASEGEAEDDDDDVMSLETVSEAEEDLLEELDEYEMDHHIKSYCYEVNYPREEDEMNINNDETTDERGQIADIIETELDRMDKEQDSLDPDHFVASSADRDGRAKNEMRVVDTHIEFVPIQVVKRRKDFNPDDVIFDETEEDKELFKYEIKTPEKEKPARPLCTESVSSQTRDRVECELNFDEMFSRMDKTEKPKGKPPPTLPKPKRKLKEEAPTEPRTDIIRTLETKQIVDTVHRIKTEPEPVTVQKEEIVETSKHVTEEKTAEPKLVETPSESRAEMIRTLETKRTVESVHRLKTEPEPTVQKEEIVETSKHVTEEKPAESKPLDAPSQSRAEMIRTLETKQTVESVHRIKTEPEPTVQKEEIVESSKHVTDEKPAEPKLVGAESKEQLEEAPCSDEETFESFDVSFIDRKRKLKNIFKRLGRRIELIPTTETITTPREFDRNTDLSETKEEEELFRVYDAPIVDRTTRNKNPVQEETILAEYRKRDVESEIDFEEMFERLEKGEETPSKEPVLELTQDLVVLESERAEEEPQEEKARVVRFDKTVIFQEHESVHKEFVELREEGAASEEYEDVEAESALDFEDHCEEFEEVDEARTEEREQITPASPVHLAHECEEPSELFADTSDQEEEEVESYGEEEEVRTSVSPMDEEETSVQFSEELSERSNSYGNCEVDTIEPRNSVAEVYEEYEPTPVSVISEMSSSRPIHVAADIDNQPLKSGVEEKSVRTTMYESFEEVLPDAFVSPVIEPSTCYIAAELNHHTTEVEPVEEVVEMAALSSDEEPETIEKIGVRGIPESTESTVCITTETTFHHRTEIVQKRAPSIEVEMPLEKEESIEEEPTYKEILPNGHCTSVYISHDIDGGKTEIITETESYETEIPQTLEEEKVAVSELQSDYEIPSNISVQSQRQQEENVEENVKEEEVEQLEEAEPVTANVEEMVERREEEKEEEIVEEEEKAERLEEVVPVTDEVEETVEEREDEKGEETVKEEEEEAEQLEEAVPVTDKVEETVEERKEEKEEEVEQLEEAVPITEDKEETDEEGEEEQEEETVKEEEEEEAKQLEEAVHVTEDVEETVEREEQKEEEIVKEEEEAEQLEEAVPVTQNVEEMVEEREEQKEDETVEEVKEHVTESKQEGDLEFPDGSEKSEEREQVEEAEKQQVVEIEKSQTLVVDDRFEYISEEELEETEELYEALRESFEEQDNEELIDEENVRVQQTAARIIHIDSQEEENYEAFGEEASEDEIVYDTEVITEVEKEITSALVVKESFSSAVCEDETANENVHPEERETESPVEETQAKTLLQFSEPADEDGTEEYVDEREPMDLHDDSDDVFMTEEQFEPSKTPDIEECEELESSDEIIDKEVELIQFTEETVEEEKVTSGDEEVFQEEKAVSESEERSPTPDEEDERDDLDSSEEFAEENIELIQFDEQVDEDKAIDEGSEVDELYPLSPDVIEEKQIVNESGVELIQFTEQVEEERVKDGERMESPELEHVESEGQQDDEQITDEKTEHIQFVEHTEEIESTHTGQAEEMLKEYVTKDSGKIEVEEELVISQPIACSTPIFLDEKEQSEDTTSFDDSAEAGYGEKYEDMENIVAHDHSLDVSQSISLEESSDLSNDFYKAEAEETASKAVAEEFDDSGRQETEPESLEEVEDEKEETSVTSSSVVTTTVYEKRIIKTEHTKREFVDFTPLETAEAMRHKESREEHLSPPPKITATEFVAAEEEEGSEEEYLPNFEHPRTYMIESKEVVMDRNAVESKFVEQEESAPLKELEKEEHEEPAVGIQAPSEMDTGIETEVIETEPQKVETRTTTVSVSHRSEVVRKQQSDIDDLEEKELEERIQRKQKAMEEKLLQDEIKEDIPDKRTNESEESRTEAIFTSISVVKVAHEDDEQRIFREEDATIKMSEDEEKLKEEESSTEEQDVKEDEALTEAAFRAEREEEERKAEDTSDEPDRGQREDEVAQVPIIPLMTASDVAYKTARSEKEIHEDYQEEVEVERIESKTHPVVLTDVDFTEEIEVEKMQEELEEEEDSGKQDVYEEEVEIQRVENQEEQFIEEYHDDVFEEEVMIERIEEEHKEEQESSPDAASLLVYEEELEVAADQIPEQPNPAEVNVVQAEPLHEDAGQNNDGQNNADENDAGEDNVGENNEVGQVEEEEQAWEEYEEMEEQDQEIPQEIQGIAVQGDMHLYDNNNNESLPRYYVDFSPGGSFEHESTTSDDGEGPEVYRQGEPMEEDMEEFILVKYEDQSSSSEEDISDHREMYVIHEEDSEDRADEKKEMTEESHEEKVAYDQGFVNPALEDIREEEEEEKQKHHQGEGEEVDIEEKLQLEEYERLESFVILEEKLSQVESDESIEDLTSGTDGKRASSEETLNDEDELSETRTSSTLKDGSNSKDDASGDEASTPETQPSALDTTLTKEVEEETIDLEDGGVLSKRTVREESYSIEEDDGDDDDKDKTLTRKKISKKVITTTSTSETHVKRIESKDNPSPSGSDNESEHQKEHAEDLTTKYTTETVQPEKQYSGDEKSGKEIDESPKYGTKMIETEQETIDLDDGGVMNKFVTREETYTVEEGNGDGHDDQDSSISRKTVSKKIVTTTTTSTSRVTRLEDEPSSFSDDDANRVVETSSEETHTTIIKSRQPEEPLVTAKRQLSLENYGASSEACKDPSRKRRGFLKRFDSHESEGHSSEVSSTTDSTGESTSISSEGHVSDEDFSGLDEFQIDCIRQHNIYRHRHRACRLLWSEDLAAAAAQWADHLAATKTLDHSPQKECGENLACAKGYDLRGDKVADMWYEEISDYNFEIPAFNAKCGHFTQMIWRGTKEFGVAKTIADDGSQYVVARYNPPGNILGEFKDSIRRSRGQKTNVRKRRRSSTRRQLSHSSDMSNVLHREKFKNECVISHNYYRSLHGAPPLKWSTMLANEAQTFAEKLTKSGSFMHSGSKEIGECLAFSFGLDLSGRDAVDTWYDEIVDYDYEYPGYTSHTANFTQVVWAGSKEFGMGKAIGDDGSCVVVGKYYPPGNIVGDFHENVKQKGTGF</sequence>
<feature type="compositionally biased region" description="Low complexity" evidence="1">
    <location>
        <begin position="3406"/>
        <end position="3424"/>
    </location>
</feature>
<feature type="compositionally biased region" description="Polar residues" evidence="1">
    <location>
        <begin position="1370"/>
        <end position="1385"/>
    </location>
</feature>
<dbReference type="PRINTS" id="PR00838">
    <property type="entry name" value="V5ALLERGEN"/>
</dbReference>
<dbReference type="CDD" id="cd05382">
    <property type="entry name" value="CAP_GAPR1-like"/>
    <property type="match status" value="5"/>
</dbReference>
<feature type="compositionally biased region" description="Basic and acidic residues" evidence="1">
    <location>
        <begin position="3214"/>
        <end position="3226"/>
    </location>
</feature>
<proteinExistence type="predicted"/>
<feature type="compositionally biased region" description="Basic and acidic residues" evidence="1">
    <location>
        <begin position="656"/>
        <end position="707"/>
    </location>
</feature>
<feature type="compositionally biased region" description="Basic and acidic residues" evidence="1">
    <location>
        <begin position="897"/>
        <end position="908"/>
    </location>
</feature>
<dbReference type="InterPro" id="IPR002413">
    <property type="entry name" value="V5_allergen-like"/>
</dbReference>
<feature type="compositionally biased region" description="Basic and acidic residues" evidence="1">
    <location>
        <begin position="3195"/>
        <end position="3204"/>
    </location>
</feature>
<feature type="compositionally biased region" description="Basic and acidic residues" evidence="1">
    <location>
        <begin position="1721"/>
        <end position="1733"/>
    </location>
</feature>
<dbReference type="InParanoid" id="A0A6P8HUC3"/>
<feature type="region of interest" description="Disordered" evidence="1">
    <location>
        <begin position="3395"/>
        <end position="3428"/>
    </location>
</feature>
<feature type="compositionally biased region" description="Basic and acidic residues" evidence="1">
    <location>
        <begin position="2789"/>
        <end position="2798"/>
    </location>
</feature>
<evidence type="ECO:0000313" key="3">
    <source>
        <dbReference type="Proteomes" id="UP000515163"/>
    </source>
</evidence>
<feature type="compositionally biased region" description="Acidic residues" evidence="1">
    <location>
        <begin position="1341"/>
        <end position="1356"/>
    </location>
</feature>
<reference evidence="4" key="1">
    <citation type="submission" date="2025-08" db="UniProtKB">
        <authorList>
            <consortium name="RefSeq"/>
        </authorList>
    </citation>
    <scope>IDENTIFICATION</scope>
    <source>
        <tissue evidence="4">Tentacle</tissue>
    </source>
</reference>
<feature type="region of interest" description="Disordered" evidence="1">
    <location>
        <begin position="2335"/>
        <end position="2384"/>
    </location>
</feature>
<feature type="region of interest" description="Disordered" evidence="1">
    <location>
        <begin position="2963"/>
        <end position="3045"/>
    </location>
</feature>
<feature type="compositionally biased region" description="Acidic residues" evidence="1">
    <location>
        <begin position="2063"/>
        <end position="2073"/>
    </location>
</feature>
<feature type="region of interest" description="Disordered" evidence="1">
    <location>
        <begin position="2609"/>
        <end position="2685"/>
    </location>
</feature>
<feature type="compositionally biased region" description="Basic and acidic residues" evidence="1">
    <location>
        <begin position="2534"/>
        <end position="2544"/>
    </location>
</feature>
<feature type="region of interest" description="Disordered" evidence="1">
    <location>
        <begin position="3062"/>
        <end position="3259"/>
    </location>
</feature>
<protein>
    <submittedName>
        <fullName evidence="4">Titin-like isoform X1</fullName>
    </submittedName>
</protein>
<feature type="compositionally biased region" description="Low complexity" evidence="1">
    <location>
        <begin position="3310"/>
        <end position="3323"/>
    </location>
</feature>
<dbReference type="SUPFAM" id="SSF55797">
    <property type="entry name" value="PR-1-like"/>
    <property type="match status" value="5"/>
</dbReference>
<dbReference type="InterPro" id="IPR014044">
    <property type="entry name" value="CAP_dom"/>
</dbReference>
<dbReference type="SMART" id="SM00198">
    <property type="entry name" value="SCP"/>
    <property type="match status" value="5"/>
</dbReference>
<feature type="region of interest" description="Disordered" evidence="1">
    <location>
        <begin position="656"/>
        <end position="728"/>
    </location>
</feature>
<feature type="compositionally biased region" description="Acidic residues" evidence="1">
    <location>
        <begin position="1824"/>
        <end position="1838"/>
    </location>
</feature>
<dbReference type="InterPro" id="IPR035940">
    <property type="entry name" value="CAP_sf"/>
</dbReference>
<organism evidence="3 4">
    <name type="scientific">Actinia tenebrosa</name>
    <name type="common">Australian red waratah sea anemone</name>
    <dbReference type="NCBI Taxonomy" id="6105"/>
    <lineage>
        <taxon>Eukaryota</taxon>
        <taxon>Metazoa</taxon>
        <taxon>Cnidaria</taxon>
        <taxon>Anthozoa</taxon>
        <taxon>Hexacorallia</taxon>
        <taxon>Actiniaria</taxon>
        <taxon>Actiniidae</taxon>
        <taxon>Actinia</taxon>
    </lineage>
</organism>
<gene>
    <name evidence="4" type="primary">LOC116296175</name>
</gene>
<feature type="compositionally biased region" description="Low complexity" evidence="1">
    <location>
        <begin position="3185"/>
        <end position="3194"/>
    </location>
</feature>
<evidence type="ECO:0000313" key="4">
    <source>
        <dbReference type="RefSeq" id="XP_031560004.1"/>
    </source>
</evidence>
<feature type="region of interest" description="Disordered" evidence="1">
    <location>
        <begin position="1003"/>
        <end position="1111"/>
    </location>
</feature>
<evidence type="ECO:0000256" key="1">
    <source>
        <dbReference type="SAM" id="MobiDB-lite"/>
    </source>
</evidence>
<feature type="compositionally biased region" description="Acidic residues" evidence="1">
    <location>
        <begin position="3161"/>
        <end position="3172"/>
    </location>
</feature>
<feature type="compositionally biased region" description="Acidic residues" evidence="1">
    <location>
        <begin position="1628"/>
        <end position="1646"/>
    </location>
</feature>
<feature type="compositionally biased region" description="Polar residues" evidence="1">
    <location>
        <begin position="3227"/>
        <end position="3238"/>
    </location>
</feature>
<dbReference type="KEGG" id="aten:116296175"/>
<feature type="compositionally biased region" description="Basic and acidic residues" evidence="1">
    <location>
        <begin position="922"/>
        <end position="932"/>
    </location>
</feature>
<feature type="compositionally biased region" description="Basic and acidic residues" evidence="1">
    <location>
        <begin position="3240"/>
        <end position="3254"/>
    </location>
</feature>
<feature type="compositionally biased region" description="Acidic residues" evidence="1">
    <location>
        <begin position="2634"/>
        <end position="2647"/>
    </location>
</feature>
<feature type="region of interest" description="Disordered" evidence="1">
    <location>
        <begin position="3576"/>
        <end position="3601"/>
    </location>
</feature>
<dbReference type="Pfam" id="PF00188">
    <property type="entry name" value="CAP"/>
    <property type="match status" value="5"/>
</dbReference>
<feature type="compositionally biased region" description="Basic and acidic residues" evidence="1">
    <location>
        <begin position="1859"/>
        <end position="1877"/>
    </location>
</feature>
<dbReference type="InterPro" id="IPR001283">
    <property type="entry name" value="CRISP-related"/>
</dbReference>
<feature type="compositionally biased region" description="Basic residues" evidence="1">
    <location>
        <begin position="3576"/>
        <end position="3596"/>
    </location>
</feature>
<feature type="compositionally biased region" description="Basic and acidic residues" evidence="1">
    <location>
        <begin position="1775"/>
        <end position="1786"/>
    </location>
</feature>
<feature type="region of interest" description="Disordered" evidence="1">
    <location>
        <begin position="954"/>
        <end position="988"/>
    </location>
</feature>
<feature type="compositionally biased region" description="Basic and acidic residues" evidence="1">
    <location>
        <begin position="2104"/>
        <end position="2118"/>
    </location>
</feature>
<feature type="region of interest" description="Disordered" evidence="1">
    <location>
        <begin position="2087"/>
        <end position="2166"/>
    </location>
</feature>
<feature type="domain" description="SCP" evidence="2">
    <location>
        <begin position="3437"/>
        <end position="3568"/>
    </location>
</feature>
<feature type="compositionally biased region" description="Acidic residues" evidence="1">
    <location>
        <begin position="1662"/>
        <end position="1672"/>
    </location>
</feature>
<feature type="region of interest" description="Disordered" evidence="1">
    <location>
        <begin position="1618"/>
        <end position="1877"/>
    </location>
</feature>
<feature type="compositionally biased region" description="Acidic residues" evidence="1">
    <location>
        <begin position="1703"/>
        <end position="1714"/>
    </location>
</feature>
<feature type="compositionally biased region" description="Basic and acidic residues" evidence="1">
    <location>
        <begin position="2652"/>
        <end position="2678"/>
    </location>
</feature>
<feature type="region of interest" description="Disordered" evidence="1">
    <location>
        <begin position="3285"/>
        <end position="3362"/>
    </location>
</feature>
<feature type="region of interest" description="Disordered" evidence="1">
    <location>
        <begin position="2054"/>
        <end position="2073"/>
    </location>
</feature>
<feature type="region of interest" description="Disordered" evidence="1">
    <location>
        <begin position="2789"/>
        <end position="2945"/>
    </location>
</feature>
<dbReference type="RefSeq" id="XP_031560004.1">
    <property type="nucleotide sequence ID" value="XM_031704144.1"/>
</dbReference>
<dbReference type="InterPro" id="IPR034113">
    <property type="entry name" value="SCP_GAPR1-like"/>
</dbReference>
<dbReference type="FunFam" id="3.40.33.10:FF:000002">
    <property type="entry name" value="Golgi-associated plant pathogenesis-related protein 1"/>
    <property type="match status" value="1"/>
</dbReference>
<feature type="compositionally biased region" description="Acidic residues" evidence="1">
    <location>
        <begin position="1685"/>
        <end position="1695"/>
    </location>
</feature>
<feature type="region of interest" description="Disordered" evidence="1">
    <location>
        <begin position="2570"/>
        <end position="2591"/>
    </location>
</feature>
<feature type="region of interest" description="Disordered" evidence="1">
    <location>
        <begin position="2477"/>
        <end position="2547"/>
    </location>
</feature>
<feature type="compositionally biased region" description="Basic and acidic residues" evidence="1">
    <location>
        <begin position="2991"/>
        <end position="3007"/>
    </location>
</feature>
<feature type="compositionally biased region" description="Polar residues" evidence="1">
    <location>
        <begin position="3099"/>
        <end position="3108"/>
    </location>
</feature>
<feature type="compositionally biased region" description="Acidic residues" evidence="1">
    <location>
        <begin position="2023"/>
        <end position="2034"/>
    </location>
</feature>
<feature type="compositionally biased region" description="Acidic residues" evidence="1">
    <location>
        <begin position="708"/>
        <end position="728"/>
    </location>
</feature>
<feature type="region of interest" description="Disordered" evidence="1">
    <location>
        <begin position="865"/>
        <end position="932"/>
    </location>
</feature>
<feature type="compositionally biased region" description="Basic and acidic residues" evidence="1">
    <location>
        <begin position="2609"/>
        <end position="2633"/>
    </location>
</feature>
<feature type="compositionally biased region" description="Acidic residues" evidence="1">
    <location>
        <begin position="2119"/>
        <end position="2139"/>
    </location>
</feature>
<name>A0A6P8HUC3_ACTTE</name>
<dbReference type="OrthoDB" id="5986215at2759"/>
<feature type="domain" description="SCP" evidence="2">
    <location>
        <begin position="165"/>
        <end position="295"/>
    </location>
</feature>
<feature type="compositionally biased region" description="Basic and acidic residues" evidence="1">
    <location>
        <begin position="2193"/>
        <end position="2212"/>
    </location>
</feature>
<dbReference type="PRINTS" id="PR00837">
    <property type="entry name" value="V5TPXLIKE"/>
</dbReference>
<feature type="compositionally biased region" description="Basic and acidic residues" evidence="1">
    <location>
        <begin position="1003"/>
        <end position="1038"/>
    </location>
</feature>
<feature type="domain" description="SCP" evidence="2">
    <location>
        <begin position="3610"/>
        <end position="3741"/>
    </location>
</feature>
<accession>A0A6P8HUC3</accession>
<evidence type="ECO:0000259" key="2">
    <source>
        <dbReference type="SMART" id="SM00198"/>
    </source>
</evidence>
<feature type="compositionally biased region" description="Polar residues" evidence="1">
    <location>
        <begin position="3122"/>
        <end position="3135"/>
    </location>
</feature>
<dbReference type="GeneID" id="116296175"/>
<feature type="compositionally biased region" description="Acidic residues" evidence="1">
    <location>
        <begin position="2362"/>
        <end position="2374"/>
    </location>
</feature>
<dbReference type="PROSITE" id="PS01009">
    <property type="entry name" value="CRISP_1"/>
    <property type="match status" value="1"/>
</dbReference>